<dbReference type="Gene3D" id="1.10.220.20">
    <property type="match status" value="1"/>
</dbReference>
<dbReference type="Pfam" id="PF01369">
    <property type="entry name" value="Sec7"/>
    <property type="match status" value="1"/>
</dbReference>
<evidence type="ECO:0000313" key="3">
    <source>
        <dbReference type="EMBL" id="ANB12275.1"/>
    </source>
</evidence>
<reference evidence="3 4" key="1">
    <citation type="submission" date="2016-02" db="EMBL/GenBank/DDBJ databases">
        <title>Complete genome sequence and transcriptome regulation of the pentose utilising yeast Sugiyamaella lignohabitans.</title>
        <authorList>
            <person name="Bellasio M."/>
            <person name="Peymann A."/>
            <person name="Valli M."/>
            <person name="Sipitzky M."/>
            <person name="Graf A."/>
            <person name="Sauer M."/>
            <person name="Marx H."/>
            <person name="Mattanovich D."/>
        </authorList>
    </citation>
    <scope>NUCLEOTIDE SEQUENCE [LARGE SCALE GENOMIC DNA]</scope>
    <source>
        <strain evidence="3 4">CBS 10342</strain>
    </source>
</reference>
<dbReference type="InterPro" id="IPR023394">
    <property type="entry name" value="Sec7_C_sf"/>
</dbReference>
<dbReference type="GeneID" id="30037460"/>
<dbReference type="GO" id="GO:0005794">
    <property type="term" value="C:Golgi apparatus"/>
    <property type="evidence" value="ECO:0007669"/>
    <property type="project" value="UniProtKB-ARBA"/>
</dbReference>
<evidence type="ECO:0000259" key="2">
    <source>
        <dbReference type="PROSITE" id="PS50190"/>
    </source>
</evidence>
<dbReference type="KEGG" id="slb:AWJ20_524"/>
<dbReference type="Proteomes" id="UP000189580">
    <property type="component" value="Chromosome a"/>
</dbReference>
<dbReference type="EMBL" id="CP014501">
    <property type="protein sequence ID" value="ANB12275.1"/>
    <property type="molecule type" value="Genomic_DNA"/>
</dbReference>
<dbReference type="FunFam" id="1.10.1000.11:FF:000002">
    <property type="entry name" value="Cytohesin 1"/>
    <property type="match status" value="1"/>
</dbReference>
<dbReference type="PANTHER" id="PTHR10663:SF388">
    <property type="entry name" value="GOLGI-SPECIFIC BREFELDIN A-RESISTANCE GUANINE NUCLEOTIDE EXCHANGE FACTOR 1"/>
    <property type="match status" value="1"/>
</dbReference>
<dbReference type="SMART" id="SM00222">
    <property type="entry name" value="Sec7"/>
    <property type="match status" value="1"/>
</dbReference>
<dbReference type="GO" id="GO:0005085">
    <property type="term" value="F:guanyl-nucleotide exchange factor activity"/>
    <property type="evidence" value="ECO:0007669"/>
    <property type="project" value="InterPro"/>
</dbReference>
<evidence type="ECO:0000313" key="4">
    <source>
        <dbReference type="Proteomes" id="UP000189580"/>
    </source>
</evidence>
<dbReference type="SUPFAM" id="SSF48425">
    <property type="entry name" value="Sec7 domain"/>
    <property type="match status" value="1"/>
</dbReference>
<dbReference type="Gene3D" id="1.10.1000.11">
    <property type="entry name" value="Arf Nucleotide-binding Site Opener,domain 2"/>
    <property type="match status" value="1"/>
</dbReference>
<dbReference type="PROSITE" id="PS50190">
    <property type="entry name" value="SEC7"/>
    <property type="match status" value="1"/>
</dbReference>
<dbReference type="OrthoDB" id="10258608at2759"/>
<dbReference type="AlphaFoldDB" id="A0A167CZ00"/>
<feature type="domain" description="SEC7" evidence="2">
    <location>
        <begin position="573"/>
        <end position="761"/>
    </location>
</feature>
<feature type="region of interest" description="Disordered" evidence="1">
    <location>
        <begin position="438"/>
        <end position="460"/>
    </location>
</feature>
<dbReference type="Pfam" id="PF12783">
    <property type="entry name" value="Sec7-like_HUS"/>
    <property type="match status" value="1"/>
</dbReference>
<dbReference type="PANTHER" id="PTHR10663">
    <property type="entry name" value="GUANYL-NUCLEOTIDE EXCHANGE FACTOR"/>
    <property type="match status" value="1"/>
</dbReference>
<feature type="compositionally biased region" description="Polar residues" evidence="1">
    <location>
        <begin position="439"/>
        <end position="449"/>
    </location>
</feature>
<dbReference type="CDD" id="cd00171">
    <property type="entry name" value="Sec7"/>
    <property type="match status" value="1"/>
</dbReference>
<protein>
    <submittedName>
        <fullName evidence="3">Arf family guanine nucleotide exchange factor GEA2</fullName>
    </submittedName>
</protein>
<accession>A0A167CZ00</accession>
<dbReference type="InterPro" id="IPR032691">
    <property type="entry name" value="Mon2/Sec7/BIG1-like_HUS"/>
</dbReference>
<dbReference type="InterPro" id="IPR035999">
    <property type="entry name" value="Sec7_dom_sf"/>
</dbReference>
<feature type="compositionally biased region" description="Polar residues" evidence="1">
    <location>
        <begin position="282"/>
        <end position="296"/>
    </location>
</feature>
<dbReference type="InterPro" id="IPR000904">
    <property type="entry name" value="Sec7_dom"/>
</dbReference>
<dbReference type="GO" id="GO:0032012">
    <property type="term" value="P:regulation of ARF protein signal transduction"/>
    <property type="evidence" value="ECO:0007669"/>
    <property type="project" value="InterPro"/>
</dbReference>
<evidence type="ECO:0000256" key="1">
    <source>
        <dbReference type="SAM" id="MobiDB-lite"/>
    </source>
</evidence>
<dbReference type="GO" id="GO:0016192">
    <property type="term" value="P:vesicle-mediated transport"/>
    <property type="evidence" value="ECO:0007669"/>
    <property type="project" value="UniProtKB-ARBA"/>
</dbReference>
<gene>
    <name evidence="3" type="primary">GEA2</name>
    <name evidence="3" type="ORF">AWJ20_524</name>
</gene>
<feature type="region of interest" description="Disordered" evidence="1">
    <location>
        <begin position="270"/>
        <end position="296"/>
    </location>
</feature>
<keyword evidence="4" id="KW-1185">Reference proteome</keyword>
<proteinExistence type="predicted"/>
<name>A0A167CZ00_9ASCO</name>
<sequence length="1025" mass="112923">MLTLAKDNPLIAGFAKLRNDLASVDDFEQMDSLALMSPFLDVVSSQSTTGVITSLGLASIAKFFAFGIISRESVNIQAGLTQLAVAITHCRFEATDQAEDDGVLLRILSLMEEIVCGECGDLLTDDSLCEIVETCLSMACQMRRGDILRRAAEMTMIRLSQAVFARLHDIEPDEEHDPPVEDLNNDLVKMTQAENNPGYEEIGSQILVSGVGVDRRHSEVVAPDAGIVAVSVTENGSAVTSDNNTTDAATETPPAVAAAVAAATASLEPVVEEKTPVDTEDTSVNAVDSSESTSPGTPYGIFSIREVFRVLVSILDPSNFHQYTDSTRIMSLRLLNVAFEIAGSEIPKHPSLLNLTTTTLAKHLFQLVRYDNPILLQSTLRMVLTLLHTTGEHLKLQQEFLLSYLLNSLSPLTDIPREVGVDSIFYDSVPNRPKLVKVPQQSVPTSKANTPVGDISTNGNGRGTPIGGGHHAMLNMKTPEIREIMIEALTNMTRSDSFFTDLFVNYDCAVDRTDLCEDLIGFLCRNAYPDSATWSTASVPPLCLEAVLALVSSINSRISRHRKQLATSESVDQVMATRARKKVVIAATDTFNANAKNGIKQFIEQKLIPDDSPRSIALFLKESGRLSKSTLGEYLAKPANKKVMEAFIEDFDFSETRIDEALREFLSCFRLPGESQQIEVIFEKFAAQYCSGKGNTEEVANEDSAFILSYAIIMLNTDSHSPQIKEHMTLDQFKRNLRGANDGKDFSPQFLEDIYNTIKAREIIMPDEHDNDETFDYAWRNLLLKTSQAGKLLTNSDIVYDRYMFEVSWKPIVTTLSFIFATATDDTVFSRVITGFNQIAQIATHYQLVDVIDHIIACLSRISTLSVGDLSAPTNKNEIVIEDEKEDRIIVSELSVPFGMDFKCQMASVTLFKIVKSCTGSIRNGWQDLVPAFTNLYLYDMIEPVIVTDLTSTYGLSTLARVEPRYSFKRGKAGRDVGLLSTLSSYLTGYSDSPPEPSDEEVDATLCAIDCINSCGVNDILTKLR</sequence>
<organism evidence="3 4">
    <name type="scientific">Sugiyamaella lignohabitans</name>
    <dbReference type="NCBI Taxonomy" id="796027"/>
    <lineage>
        <taxon>Eukaryota</taxon>
        <taxon>Fungi</taxon>
        <taxon>Dikarya</taxon>
        <taxon>Ascomycota</taxon>
        <taxon>Saccharomycotina</taxon>
        <taxon>Dipodascomycetes</taxon>
        <taxon>Dipodascales</taxon>
        <taxon>Trichomonascaceae</taxon>
        <taxon>Sugiyamaella</taxon>
    </lineage>
</organism>
<dbReference type="RefSeq" id="XP_018734752.1">
    <property type="nucleotide sequence ID" value="XM_018882368.1"/>
</dbReference>